<dbReference type="AlphaFoldDB" id="M2NFY1"/>
<comment type="caution">
    <text evidence="1">The sequence shown here is derived from an EMBL/GenBank/DDBJ whole genome shotgun (WGS) entry which is preliminary data.</text>
</comment>
<accession>M2NFY1</accession>
<dbReference type="STRING" id="999415.HMPREF9943_00686"/>
<name>M2NFY1_9FIRM</name>
<dbReference type="BioCyc" id="ECAT999415-HMP:GTTI-707-MONOMER"/>
<gene>
    <name evidence="1" type="ORF">HMPREF9943_00686</name>
</gene>
<dbReference type="InterPro" id="IPR036388">
    <property type="entry name" value="WH-like_DNA-bd_sf"/>
</dbReference>
<dbReference type="GO" id="GO:0006355">
    <property type="term" value="P:regulation of DNA-templated transcription"/>
    <property type="evidence" value="ECO:0007669"/>
    <property type="project" value="InterPro"/>
</dbReference>
<evidence type="ECO:0008006" key="3">
    <source>
        <dbReference type="Google" id="ProtNLM"/>
    </source>
</evidence>
<protein>
    <recommendedName>
        <fullName evidence="3">Bacterial transcriptional activator domain-containing protein</fullName>
    </recommendedName>
</protein>
<dbReference type="GO" id="GO:0003677">
    <property type="term" value="F:DNA binding"/>
    <property type="evidence" value="ECO:0007669"/>
    <property type="project" value="InterPro"/>
</dbReference>
<organism evidence="1 2">
    <name type="scientific">Eggerthia catenaformis OT 569 = DSM 20559</name>
    <dbReference type="NCBI Taxonomy" id="999415"/>
    <lineage>
        <taxon>Bacteria</taxon>
        <taxon>Bacillati</taxon>
        <taxon>Bacillota</taxon>
        <taxon>Erysipelotrichia</taxon>
        <taxon>Erysipelotrichales</taxon>
        <taxon>Coprobacillaceae</taxon>
        <taxon>Eggerthia</taxon>
    </lineage>
</organism>
<evidence type="ECO:0000313" key="2">
    <source>
        <dbReference type="Proteomes" id="UP000011758"/>
    </source>
</evidence>
<dbReference type="Proteomes" id="UP000011758">
    <property type="component" value="Unassembled WGS sequence"/>
</dbReference>
<proteinExistence type="predicted"/>
<dbReference type="Gene3D" id="1.10.10.10">
    <property type="entry name" value="Winged helix-like DNA-binding domain superfamily/Winged helix DNA-binding domain"/>
    <property type="match status" value="1"/>
</dbReference>
<dbReference type="RefSeq" id="WP_004802071.1">
    <property type="nucleotide sequence ID" value="NZ_KB446647.1"/>
</dbReference>
<dbReference type="eggNOG" id="COG3629">
    <property type="taxonomic scope" value="Bacteria"/>
</dbReference>
<dbReference type="InterPro" id="IPR016032">
    <property type="entry name" value="Sig_transdc_resp-reg_C-effctor"/>
</dbReference>
<dbReference type="InterPro" id="IPR051677">
    <property type="entry name" value="AfsR-DnrI-RedD_regulator"/>
</dbReference>
<dbReference type="OrthoDB" id="142950at2"/>
<dbReference type="SUPFAM" id="SSF46894">
    <property type="entry name" value="C-terminal effector domain of the bipartite response regulators"/>
    <property type="match status" value="1"/>
</dbReference>
<keyword evidence="2" id="KW-1185">Reference proteome</keyword>
<sequence length="386" mass="46215">MNNECTVCLMGDFVISYKGKTLSVSDLHSRKLKLLLAYLLYNCHRKVTMQELMDTIWDEESDIKNPEGALKNLIYRLRKSMKTVWEDTNFWITYETYYLWNPDIKLDVDVKKIDQLISKETNSGNWRKVLDEWISLYKGNFLADCNGIYWIEYTRLYYKSQYFTAIKYMFEKMNEEKDYSLMEKIAKHGVEVDSLEEQSHYWFMYACLSTHKYAQLSSAYEKVIKNIYEGNENYASYRMKKIGQMIHHEKMKDNIDIDSVISELNKMNKNTLCSLETFEKIYQIERQNIKNESDCFSVILLNWKYNDSSDKQENISYEIEDNIQKTINCNDIFSKYNDNQFLLLLRKCNKTKAGSMMMHLFKELQYNKKIQTTYEVKEINISTLDY</sequence>
<reference evidence="1 2" key="1">
    <citation type="submission" date="2013-02" db="EMBL/GenBank/DDBJ databases">
        <title>The Genome Sequence of Lactobacillus catenaformis F0143.</title>
        <authorList>
            <consortium name="The Broad Institute Genome Sequencing Platform"/>
            <person name="Earl A."/>
            <person name="Ward D."/>
            <person name="Feldgarden M."/>
            <person name="Gevers D."/>
            <person name="Izard J."/>
            <person name="Blanton J.M."/>
            <person name="Mathney J."/>
            <person name="Dewhirst F.E."/>
            <person name="Young S.K."/>
            <person name="Zeng Q."/>
            <person name="Gargeya S."/>
            <person name="Fitzgerald M."/>
            <person name="Haas B."/>
            <person name="Abouelleil A."/>
            <person name="Alvarado L."/>
            <person name="Arachchi H.M."/>
            <person name="Berlin A."/>
            <person name="Chapman S.B."/>
            <person name="Gearin G."/>
            <person name="Goldberg J."/>
            <person name="Griggs A."/>
            <person name="Gujja S."/>
            <person name="Hansen M."/>
            <person name="Heiman D."/>
            <person name="Howarth C."/>
            <person name="Larimer J."/>
            <person name="Lui A."/>
            <person name="MacDonald P.J.P."/>
            <person name="McCowen C."/>
            <person name="Montmayeur A."/>
            <person name="Murphy C."/>
            <person name="Neiman D."/>
            <person name="Pearson M."/>
            <person name="Priest M."/>
            <person name="Roberts A."/>
            <person name="Saif S."/>
            <person name="Shea T."/>
            <person name="Sisk P."/>
            <person name="Stolte C."/>
            <person name="Sykes S."/>
            <person name="Wortman J."/>
            <person name="Nusbaum C."/>
            <person name="Birren B."/>
        </authorList>
    </citation>
    <scope>NUCLEOTIDE SEQUENCE [LARGE SCALE GENOMIC DNA]</scope>
    <source>
        <strain evidence="1 2">OT 569</strain>
    </source>
</reference>
<evidence type="ECO:0000313" key="1">
    <source>
        <dbReference type="EMBL" id="EMD17123.1"/>
    </source>
</evidence>
<dbReference type="PANTHER" id="PTHR35807">
    <property type="entry name" value="TRANSCRIPTIONAL REGULATOR REDD-RELATED"/>
    <property type="match status" value="1"/>
</dbReference>
<dbReference type="EMBL" id="AGEJ01000011">
    <property type="protein sequence ID" value="EMD17123.1"/>
    <property type="molecule type" value="Genomic_DNA"/>
</dbReference>